<dbReference type="Pfam" id="PF13166">
    <property type="entry name" value="AAA_13"/>
    <property type="match status" value="1"/>
</dbReference>
<evidence type="ECO:0000259" key="2">
    <source>
        <dbReference type="Pfam" id="PF13166"/>
    </source>
</evidence>
<dbReference type="InterPro" id="IPR026866">
    <property type="entry name" value="CR006_AAA"/>
</dbReference>
<organism evidence="3 4">
    <name type="scientific">Kluyvera genomosp. 3</name>
    <dbReference type="NCBI Taxonomy" id="2774055"/>
    <lineage>
        <taxon>Bacteria</taxon>
        <taxon>Pseudomonadati</taxon>
        <taxon>Pseudomonadota</taxon>
        <taxon>Gammaproteobacteria</taxon>
        <taxon>Enterobacterales</taxon>
        <taxon>Enterobacteriaceae</taxon>
        <taxon>Kluyvera</taxon>
    </lineage>
</organism>
<dbReference type="PANTHER" id="PTHR32182">
    <property type="entry name" value="DNA REPLICATION AND REPAIR PROTEIN RECF"/>
    <property type="match status" value="1"/>
</dbReference>
<keyword evidence="1" id="KW-0175">Coiled coil</keyword>
<dbReference type="PANTHER" id="PTHR32182:SF22">
    <property type="entry name" value="ATP-DEPENDENT ENDONUCLEASE, OLD FAMILY-RELATED"/>
    <property type="match status" value="1"/>
</dbReference>
<feature type="coiled-coil region" evidence="1">
    <location>
        <begin position="428"/>
        <end position="455"/>
    </location>
</feature>
<evidence type="ECO:0000313" key="3">
    <source>
        <dbReference type="EMBL" id="QIR26302.1"/>
    </source>
</evidence>
<dbReference type="Gene3D" id="3.40.50.300">
    <property type="entry name" value="P-loop containing nucleotide triphosphate hydrolases"/>
    <property type="match status" value="2"/>
</dbReference>
<dbReference type="Proteomes" id="UP000503580">
    <property type="component" value="Chromosome"/>
</dbReference>
<gene>
    <name evidence="3" type="ORF">GY169_05530</name>
</gene>
<dbReference type="EMBL" id="CP050321">
    <property type="protein sequence ID" value="QIR26302.1"/>
    <property type="molecule type" value="Genomic_DNA"/>
</dbReference>
<accession>A0A6G9RHL7</accession>
<dbReference type="AlphaFoldDB" id="A0A6G9RHL7"/>
<evidence type="ECO:0000313" key="4">
    <source>
        <dbReference type="Proteomes" id="UP000503580"/>
    </source>
</evidence>
<name>A0A6G9RHL7_9ENTR</name>
<dbReference type="SUPFAM" id="SSF52540">
    <property type="entry name" value="P-loop containing nucleoside triphosphate hydrolases"/>
    <property type="match status" value="1"/>
</dbReference>
<protein>
    <submittedName>
        <fullName evidence="3">AAA family ATPase</fullName>
    </submittedName>
</protein>
<keyword evidence="4" id="KW-1185">Reference proteome</keyword>
<proteinExistence type="predicted"/>
<evidence type="ECO:0000256" key="1">
    <source>
        <dbReference type="SAM" id="Coils"/>
    </source>
</evidence>
<feature type="domain" description="Protein CR006 P-loop" evidence="2">
    <location>
        <begin position="14"/>
        <end position="718"/>
    </location>
</feature>
<dbReference type="InterPro" id="IPR027417">
    <property type="entry name" value="P-loop_NTPase"/>
</dbReference>
<sequence length="756" mass="85635">MISEIQINAPVATYLNSARLSDLRRINYIFGANGTGKTTISRVIAQLQGHSQCSLVWHGGSELERMVYNRDFVDRNFNQDGPLQGVFTLGENQVEAEREIARLQPEINKINDQISSINIQLDGSEQQIGKRQELQDLEPGLREKCWKQKQLHDTYFQAAFSGVRNNAENFKAKLLTEHTSNTADLLTLEELKLKAQTVFSSNIERATVLGNMPADDLIAIEANVLLQKVIVGNQDVDIAALINHLGNSDWVKQGRKYHEQNPQTCPFCQQPTDDNFANNLAAFFSDAYDTDIQLLRELQSEYQIASDQLTAAIQRNVDINNPFLNINLFNAAALTLVERVKNNQTKLANKIDEPSRKVEMESIQPLISQLQNLVLEANEATTLHNQTVANIATEKQTLTSQVWRYVLNELADDLLLYQQNKNRHTSTINGMEKALTDKNTRLNSLKDQIKDLERQTTSIQPTVTAINDLLQKFGFNSFSISQTDGGRHYRIIRANGEDASCSLSEGEKTFITFLYFYYLIKGAQSSSGITANRVVVFDDPISSLDSDILYIVSSLIKVLMEETTSQNSNIKQIFILTHNVYFHKEISFNRRRSADGVLSEESFWLVKKLQHGSVVERCDKNPIRSAYELLWEDVKSENISSICLQNTLRRILENYFTMWGGMSKDEICTLFDGRDKLICQSLFSWVNDGSHSIHDDLYINHGEQTNEAYLRVFRAIFSKAGQGGHYNMMTGAVIEELDVHFVDQSVVIESKLEAAQ</sequence>
<reference evidence="3 4" key="1">
    <citation type="submission" date="2020-02" db="EMBL/GenBank/DDBJ databases">
        <title>Whole genome PO2S7.</title>
        <authorList>
            <person name="Singha K.M."/>
        </authorList>
    </citation>
    <scope>NUCLEOTIDE SEQUENCE [LARGE SCALE GENOMIC DNA]</scope>
    <source>
        <strain evidence="3 4">PO2S7</strain>
    </source>
</reference>
<dbReference type="RefSeq" id="WP_167575199.1">
    <property type="nucleotide sequence ID" value="NZ_CP050321.1"/>
</dbReference>
<dbReference type="GO" id="GO:0000731">
    <property type="term" value="P:DNA synthesis involved in DNA repair"/>
    <property type="evidence" value="ECO:0007669"/>
    <property type="project" value="TreeGrafter"/>
</dbReference>
<dbReference type="KEGG" id="kgn:GY169_05530"/>
<dbReference type="GO" id="GO:0006302">
    <property type="term" value="P:double-strand break repair"/>
    <property type="evidence" value="ECO:0007669"/>
    <property type="project" value="TreeGrafter"/>
</dbReference>